<evidence type="ECO:0000256" key="1">
    <source>
        <dbReference type="SAM" id="Phobius"/>
    </source>
</evidence>
<keyword evidence="1" id="KW-1133">Transmembrane helix</keyword>
<feature type="domain" description="PEGA" evidence="2">
    <location>
        <begin position="132"/>
        <end position="200"/>
    </location>
</feature>
<feature type="domain" description="PEGA" evidence="2">
    <location>
        <begin position="204"/>
        <end position="271"/>
    </location>
</feature>
<evidence type="ECO:0000313" key="4">
    <source>
        <dbReference type="Proteomes" id="UP001163096"/>
    </source>
</evidence>
<proteinExistence type="predicted"/>
<dbReference type="EMBL" id="CP113361">
    <property type="protein sequence ID" value="WAI00371.1"/>
    <property type="molecule type" value="Genomic_DNA"/>
</dbReference>
<dbReference type="GeneID" id="76835033"/>
<feature type="domain" description="PEGA" evidence="2">
    <location>
        <begin position="278"/>
        <end position="349"/>
    </location>
</feature>
<dbReference type="PANTHER" id="PTHR36194:SF1">
    <property type="entry name" value="S-LAYER-LIKE PROTEIN"/>
    <property type="match status" value="1"/>
</dbReference>
<gene>
    <name evidence="3" type="ORF">OU421_07985</name>
</gene>
<dbReference type="Proteomes" id="UP001163096">
    <property type="component" value="Chromosome"/>
</dbReference>
<feature type="transmembrane region" description="Helical" evidence="1">
    <location>
        <begin position="432"/>
        <end position="451"/>
    </location>
</feature>
<name>A0A9X9T7G1_METOG</name>
<feature type="domain" description="PEGA" evidence="2">
    <location>
        <begin position="358"/>
        <end position="424"/>
    </location>
</feature>
<organism evidence="3 4">
    <name type="scientific">Methanogenium organophilum</name>
    <dbReference type="NCBI Taxonomy" id="2199"/>
    <lineage>
        <taxon>Archaea</taxon>
        <taxon>Methanobacteriati</taxon>
        <taxon>Methanobacteriota</taxon>
        <taxon>Stenosarchaea group</taxon>
        <taxon>Methanomicrobia</taxon>
        <taxon>Methanomicrobiales</taxon>
        <taxon>Methanomicrobiaceae</taxon>
        <taxon>Methanogenium</taxon>
    </lineage>
</organism>
<evidence type="ECO:0000259" key="2">
    <source>
        <dbReference type="Pfam" id="PF08308"/>
    </source>
</evidence>
<protein>
    <submittedName>
        <fullName evidence="3">PEGA domain-containing protein</fullName>
    </submittedName>
</protein>
<dbReference type="KEGG" id="mou:OU421_07985"/>
<evidence type="ECO:0000313" key="3">
    <source>
        <dbReference type="EMBL" id="WAI00371.1"/>
    </source>
</evidence>
<dbReference type="InterPro" id="IPR013229">
    <property type="entry name" value="PEGA"/>
</dbReference>
<dbReference type="Gene3D" id="2.60.40.1120">
    <property type="entry name" value="Carboxypeptidase-like, regulatory domain"/>
    <property type="match status" value="1"/>
</dbReference>
<dbReference type="PANTHER" id="PTHR36194">
    <property type="entry name" value="S-LAYER-LIKE PROTEIN"/>
    <property type="match status" value="1"/>
</dbReference>
<sequence>MKCRLILLLLCIACATVWMTGPALADEAVVLPGEPEATILPVPTHLPGEGTSYYDIYTNVDGAAISFDGEYQGVTTGGILSVPVHTTGTPYSVVSAVKTGYNPTQRTLPPVPPEGEHTSVYLTLNPLKPVSGTLSVSSSPSGAAVYVNNVYYGITPQTVPGLTPGNHLVQITHSGYEPWSQTVGVTAGQIITVMAVLTPKQDQGTLTVRSNPSGAAIYLDSIYYGITPKTISGLVPGLHDLELTKAGYEDSVMRVRIYTDQVTTVSKSLKKISYPSTGSVQVTSNPAYASVFVNGVYYGDTKPETPLIVSGLAPGSYSVKATLTGYNDAVTSVVVNAGAATPVSFSLTPLSPDVAVASLRVTSAPSGAQVYLDNVLAGATPVTVPNIPPGVHEVRVTLTGYLEHRSSVDLSAGETASIDVNLDPAPEQSPTGIPAIIISFAICSIVLSCIFRRDKSR</sequence>
<dbReference type="Pfam" id="PF08308">
    <property type="entry name" value="PEGA"/>
    <property type="match status" value="4"/>
</dbReference>
<accession>A0A9X9T7G1</accession>
<dbReference type="AlphaFoldDB" id="A0A9X9T7G1"/>
<keyword evidence="4" id="KW-1185">Reference proteome</keyword>
<keyword evidence="1" id="KW-0472">Membrane</keyword>
<reference evidence="3" key="1">
    <citation type="submission" date="2022-11" db="EMBL/GenBank/DDBJ databases">
        <title>Complete genome sequence of Methanogenium organophilum DSM 3596.</title>
        <authorList>
            <person name="Chen S.-C."/>
            <person name="Lai S.-J."/>
            <person name="You Y.-T."/>
        </authorList>
    </citation>
    <scope>NUCLEOTIDE SEQUENCE</scope>
    <source>
        <strain evidence="3">DSM 3596</strain>
    </source>
</reference>
<keyword evidence="1" id="KW-0812">Transmembrane</keyword>
<dbReference type="RefSeq" id="WP_268185560.1">
    <property type="nucleotide sequence ID" value="NZ_CP113361.1"/>
</dbReference>